<dbReference type="Gene3D" id="2.30.130.10">
    <property type="entry name" value="PUA domain"/>
    <property type="match status" value="1"/>
</dbReference>
<dbReference type="Pfam" id="PF01472">
    <property type="entry name" value="PUA"/>
    <property type="match status" value="1"/>
</dbReference>
<dbReference type="GO" id="GO:0005737">
    <property type="term" value="C:cytoplasm"/>
    <property type="evidence" value="ECO:0007669"/>
    <property type="project" value="TreeGrafter"/>
</dbReference>
<dbReference type="SUPFAM" id="SSF52141">
    <property type="entry name" value="Uracil-DNA glycosylase-like"/>
    <property type="match status" value="1"/>
</dbReference>
<dbReference type="EMBL" id="FOYS01000003">
    <property type="protein sequence ID" value="SFR51433.1"/>
    <property type="molecule type" value="Genomic_DNA"/>
</dbReference>
<dbReference type="Gene3D" id="3.20.20.105">
    <property type="entry name" value="Queuine tRNA-ribosyltransferase-like"/>
    <property type="match status" value="1"/>
</dbReference>
<dbReference type="Pfam" id="PF14810">
    <property type="entry name" value="TGT_C2"/>
    <property type="match status" value="1"/>
</dbReference>
<name>A0A1I6HAA5_9EURY</name>
<dbReference type="RefSeq" id="WP_089880031.1">
    <property type="nucleotide sequence ID" value="NZ_FOYS01000003.1"/>
</dbReference>
<dbReference type="InterPro" id="IPR036974">
    <property type="entry name" value="PUA_sf"/>
</dbReference>
<dbReference type="InterPro" id="IPR015947">
    <property type="entry name" value="PUA-like_sf"/>
</dbReference>
<dbReference type="PROSITE" id="PS50890">
    <property type="entry name" value="PUA"/>
    <property type="match status" value="1"/>
</dbReference>
<evidence type="ECO:0000313" key="5">
    <source>
        <dbReference type="EMBL" id="SFR51433.1"/>
    </source>
</evidence>
<dbReference type="STRING" id="555875.SAMN04488124_1981"/>
<dbReference type="SUPFAM" id="SSF88697">
    <property type="entry name" value="PUA domain-like"/>
    <property type="match status" value="1"/>
</dbReference>
<proteinExistence type="inferred from homology"/>
<dbReference type="Pfam" id="PF17884">
    <property type="entry name" value="DUF5591"/>
    <property type="match status" value="1"/>
</dbReference>
<gene>
    <name evidence="5" type="ORF">SAMN04488124_1981</name>
</gene>
<dbReference type="OrthoDB" id="115061at2157"/>
<dbReference type="InterPro" id="IPR002616">
    <property type="entry name" value="tRNA_ribo_trans-like"/>
</dbReference>
<dbReference type="Gene3D" id="3.40.50.10630">
    <property type="entry name" value="Uracil-DNA glycosylase-like"/>
    <property type="match status" value="1"/>
</dbReference>
<reference evidence="6" key="1">
    <citation type="submission" date="2016-10" db="EMBL/GenBank/DDBJ databases">
        <authorList>
            <person name="Varghese N."/>
            <person name="Submissions S."/>
        </authorList>
    </citation>
    <scope>NUCLEOTIDE SEQUENCE [LARGE SCALE GENOMIC DNA]</scope>
    <source>
        <strain evidence="6">CGMCC 1.8711</strain>
    </source>
</reference>
<dbReference type="Proteomes" id="UP000243250">
    <property type="component" value="Unassembled WGS sequence"/>
</dbReference>
<dbReference type="NCBIfam" id="TIGR00451">
    <property type="entry name" value="unchar_dom_2"/>
    <property type="match status" value="1"/>
</dbReference>
<dbReference type="AlphaFoldDB" id="A0A1I6HAA5"/>
<dbReference type="Gene3D" id="3.10.450.90">
    <property type="entry name" value="ArcTGT, C2 domain"/>
    <property type="match status" value="1"/>
</dbReference>
<dbReference type="PANTHER" id="PTHR46499">
    <property type="entry name" value="QUEUINE TRNA-RIBOSYLTRANSFERASE"/>
    <property type="match status" value="1"/>
</dbReference>
<comment type="pathway">
    <text evidence="1">tRNA modification; archaeosine-tRNA biosynthesis.</text>
</comment>
<dbReference type="InterPro" id="IPR036895">
    <property type="entry name" value="Uracil-DNA_glycosylase-like_sf"/>
</dbReference>
<keyword evidence="3" id="KW-0819">tRNA processing</keyword>
<dbReference type="InterPro" id="IPR040777">
    <property type="entry name" value="DUF5591"/>
</dbReference>
<evidence type="ECO:0000256" key="2">
    <source>
        <dbReference type="ARBA" id="ARBA00008906"/>
    </source>
</evidence>
<dbReference type="InterPro" id="IPR038250">
    <property type="entry name" value="TGT_C2_sf"/>
</dbReference>
<dbReference type="InterPro" id="IPR004521">
    <property type="entry name" value="Uncharacterised_CHP00451"/>
</dbReference>
<protein>
    <submittedName>
        <fullName evidence="5">Archaeosine synthase</fullName>
    </submittedName>
</protein>
<dbReference type="InterPro" id="IPR053418">
    <property type="entry name" value="Archaeosine_synthase_1"/>
</dbReference>
<dbReference type="SUPFAM" id="SSF51713">
    <property type="entry name" value="tRNA-guanine transglycosylase"/>
    <property type="match status" value="1"/>
</dbReference>
<dbReference type="CDD" id="cd21149">
    <property type="entry name" value="PUA_archaeosine_TGT"/>
    <property type="match status" value="1"/>
</dbReference>
<evidence type="ECO:0000256" key="3">
    <source>
        <dbReference type="ARBA" id="ARBA00022694"/>
    </source>
</evidence>
<evidence type="ECO:0000256" key="1">
    <source>
        <dbReference type="ARBA" id="ARBA00005030"/>
    </source>
</evidence>
<dbReference type="InterPro" id="IPR036511">
    <property type="entry name" value="TGT-like_sf"/>
</dbReference>
<dbReference type="GO" id="GO:0003723">
    <property type="term" value="F:RNA binding"/>
    <property type="evidence" value="ECO:0007669"/>
    <property type="project" value="InterPro"/>
</dbReference>
<dbReference type="GO" id="GO:0002099">
    <property type="term" value="P:tRNA wobble guanine modification"/>
    <property type="evidence" value="ECO:0007669"/>
    <property type="project" value="TreeGrafter"/>
</dbReference>
<dbReference type="InterPro" id="IPR002478">
    <property type="entry name" value="PUA"/>
</dbReference>
<dbReference type="SUPFAM" id="SSF88802">
    <property type="entry name" value="Pre-PUA domain"/>
    <property type="match status" value="1"/>
</dbReference>
<sequence>MTDYFEVHGRDGAARLAELRLTDPVTTPALVDSVVEDAGSLWAAEQEVPEGSDDVLTVLPHRSFPAGTDERVQESFSVDSPELDAPTASVVTSETAAETGADAYILSNAQGFVGHAAAFREAIIEAKDRLPADTALYLSGVATPRNVSTLVYAGVDLFDAKLARVRGREGMYLTTESEYFLEDLEELPCTCAACQTPRSEFTRADCAEHNVNALRAELATVRRRVRDGRLRDYIEGQARHDQWLTAAFREFDQQYGYLEERTPLVRNSELAAASSDTIRRVEIQRFADRVTSRYRNRFDNPLVLVPCSATKPYSESQSHGQFHDAVQFRAHLASMTSPIGVVPSELELTYPAQHYDSVVTGRWSEDEKGFVASVLQRYLERNDYPRVVAHVPEHGYRDICERVEKEVDVPFEYTVEDHPTTTDSIANLMSTLQGELKYSKRERQHNTIAALADYQFGDGAGDQLFADVDVEMTSRYPKLQVWNGEGEQLATMVPQYGVLSFTLEGARVWSESDAPTKRVEIDNFAPHGSVLAPGVVDADDDIRTGDEVVVEGPKAFAVGRAEMFGSEMAESTRGVAVEVRHVEEK</sequence>
<dbReference type="Pfam" id="PF01702">
    <property type="entry name" value="TGT"/>
    <property type="match status" value="1"/>
</dbReference>
<evidence type="ECO:0000313" key="6">
    <source>
        <dbReference type="Proteomes" id="UP000243250"/>
    </source>
</evidence>
<dbReference type="InterPro" id="IPR029402">
    <property type="entry name" value="TGT_C2"/>
</dbReference>
<accession>A0A1I6HAA5</accession>
<comment type="similarity">
    <text evidence="2">Belongs to the archaeosine synthase type 1 family.</text>
</comment>
<dbReference type="InterPro" id="IPR050076">
    <property type="entry name" value="ArchSynthase1/Queuine_TRR"/>
</dbReference>
<dbReference type="UniPathway" id="UPA00393"/>
<dbReference type="NCBIfam" id="NF040592">
    <property type="entry name" value="tRNA_mod_ArcS"/>
    <property type="match status" value="1"/>
</dbReference>
<feature type="domain" description="PUA" evidence="4">
    <location>
        <begin position="517"/>
        <end position="584"/>
    </location>
</feature>
<dbReference type="SMART" id="SM00359">
    <property type="entry name" value="PUA"/>
    <property type="match status" value="1"/>
</dbReference>
<dbReference type="PANTHER" id="PTHR46499:SF2">
    <property type="entry name" value="ARCHAEOSINE SYNTHASE"/>
    <property type="match status" value="1"/>
</dbReference>
<evidence type="ECO:0000259" key="4">
    <source>
        <dbReference type="SMART" id="SM00359"/>
    </source>
</evidence>
<keyword evidence="6" id="KW-1185">Reference proteome</keyword>
<organism evidence="5 6">
    <name type="scientific">Halogeometricum limi</name>
    <dbReference type="NCBI Taxonomy" id="555875"/>
    <lineage>
        <taxon>Archaea</taxon>
        <taxon>Methanobacteriati</taxon>
        <taxon>Methanobacteriota</taxon>
        <taxon>Stenosarchaea group</taxon>
        <taxon>Halobacteria</taxon>
        <taxon>Halobacteriales</taxon>
        <taxon>Haloferacaceae</taxon>
        <taxon>Halogeometricum</taxon>
    </lineage>
</organism>